<dbReference type="EMBL" id="AFPU01000001">
    <property type="protein sequence ID" value="EGP93201.1"/>
    <property type="molecule type" value="Genomic_DNA"/>
</dbReference>
<reference evidence="1 2" key="1">
    <citation type="journal article" date="2011" name="J. Bacteriol.">
        <title>Genome Sequence of an Ammonia-Oxidizing Soil Archaeon, "Candidatus Nitrosoarchaeum koreensis" MY1.</title>
        <authorList>
            <person name="Kim B.K."/>
            <person name="Jung M.Y."/>
            <person name="Yu D.S."/>
            <person name="Park S.J."/>
            <person name="Oh T.K."/>
            <person name="Rhee S.K."/>
            <person name="Kim J.F."/>
        </authorList>
    </citation>
    <scope>NUCLEOTIDE SEQUENCE [LARGE SCALE GENOMIC DNA]</scope>
    <source>
        <strain evidence="1 2">MY1</strain>
    </source>
</reference>
<dbReference type="Proteomes" id="UP000004440">
    <property type="component" value="Unassembled WGS sequence"/>
</dbReference>
<dbReference type="AlphaFoldDB" id="F9CV86"/>
<proteinExistence type="predicted"/>
<keyword evidence="2" id="KW-1185">Reference proteome</keyword>
<accession>F9CV86</accession>
<organism evidence="1 2">
    <name type="scientific">Nitrosarchaeum koreense MY1</name>
    <dbReference type="NCBI Taxonomy" id="1001994"/>
    <lineage>
        <taxon>Archaea</taxon>
        <taxon>Nitrososphaerota</taxon>
        <taxon>Nitrososphaeria</taxon>
        <taxon>Nitrosopumilales</taxon>
        <taxon>Nitrosopumilaceae</taxon>
        <taxon>Nitrosarchaeum</taxon>
    </lineage>
</organism>
<sequence>MFAIASFTGLDIADIDAATVAVQPEKFVFVEKISTTAIFSFRDGTEMVPIQLFSQSGGFGTTTLNQDDDPRAPSGVTGRAKPAFTMEKIAGGTPLLYQAADQAQKNALNAGMEYPFKFFDVEVLVAAGGDVVRSFKYKDCQITNYVLVSRADNEEGYTGKGFAVVDQYAFECSGYTPGNPAMDAMKKTEHAKTISSSDLKSTSSWEHGFYQK</sequence>
<gene>
    <name evidence="1" type="ORF">MY1_0433</name>
</gene>
<protein>
    <submittedName>
        <fullName evidence="1">Uncharacterized protein</fullName>
    </submittedName>
</protein>
<name>F9CV86_9ARCH</name>
<evidence type="ECO:0000313" key="2">
    <source>
        <dbReference type="Proteomes" id="UP000004440"/>
    </source>
</evidence>
<evidence type="ECO:0000313" key="1">
    <source>
        <dbReference type="EMBL" id="EGP93201.1"/>
    </source>
</evidence>
<comment type="caution">
    <text evidence="1">The sequence shown here is derived from an EMBL/GenBank/DDBJ whole genome shotgun (WGS) entry which is preliminary data.</text>
</comment>